<evidence type="ECO:0000256" key="2">
    <source>
        <dbReference type="ARBA" id="ARBA00022771"/>
    </source>
</evidence>
<dbReference type="InterPro" id="IPR011989">
    <property type="entry name" value="ARM-like"/>
</dbReference>
<keyword evidence="1" id="KW-0479">Metal-binding</keyword>
<dbReference type="InterPro" id="IPR002893">
    <property type="entry name" value="Znf_MYND"/>
</dbReference>
<keyword evidence="3" id="KW-0862">Zinc</keyword>
<evidence type="ECO:0000313" key="7">
    <source>
        <dbReference type="Proteomes" id="UP000521872"/>
    </source>
</evidence>
<dbReference type="InterPro" id="IPR016024">
    <property type="entry name" value="ARM-type_fold"/>
</dbReference>
<dbReference type="PROSITE" id="PS50865">
    <property type="entry name" value="ZF_MYND_2"/>
    <property type="match status" value="1"/>
</dbReference>
<keyword evidence="7" id="KW-1185">Reference proteome</keyword>
<evidence type="ECO:0000256" key="4">
    <source>
        <dbReference type="PROSITE-ProRule" id="PRU00134"/>
    </source>
</evidence>
<name>A0A8H4VNU3_9AGAR</name>
<keyword evidence="2 4" id="KW-0863">Zinc-finger</keyword>
<dbReference type="Gene3D" id="1.25.10.10">
    <property type="entry name" value="Leucine-rich Repeat Variant"/>
    <property type="match status" value="1"/>
</dbReference>
<comment type="caution">
    <text evidence="6">The sequence shown here is derived from an EMBL/GenBank/DDBJ whole genome shotgun (WGS) entry which is preliminary data.</text>
</comment>
<dbReference type="PROSITE" id="PS01360">
    <property type="entry name" value="ZF_MYND_1"/>
    <property type="match status" value="1"/>
</dbReference>
<feature type="domain" description="MYND-type" evidence="5">
    <location>
        <begin position="664"/>
        <end position="702"/>
    </location>
</feature>
<dbReference type="AlphaFoldDB" id="A0A8H4VNU3"/>
<evidence type="ECO:0000256" key="1">
    <source>
        <dbReference type="ARBA" id="ARBA00022723"/>
    </source>
</evidence>
<dbReference type="Proteomes" id="UP000521872">
    <property type="component" value="Unassembled WGS sequence"/>
</dbReference>
<protein>
    <recommendedName>
        <fullName evidence="5">MYND-type domain-containing protein</fullName>
    </recommendedName>
</protein>
<accession>A0A8H4VNU3</accession>
<dbReference type="GO" id="GO:0008270">
    <property type="term" value="F:zinc ion binding"/>
    <property type="evidence" value="ECO:0007669"/>
    <property type="project" value="UniProtKB-KW"/>
</dbReference>
<evidence type="ECO:0000256" key="3">
    <source>
        <dbReference type="ARBA" id="ARBA00022833"/>
    </source>
</evidence>
<dbReference type="Gene3D" id="6.10.140.2220">
    <property type="match status" value="1"/>
</dbReference>
<dbReference type="Pfam" id="PF01753">
    <property type="entry name" value="zf-MYND"/>
    <property type="match status" value="1"/>
</dbReference>
<dbReference type="SUPFAM" id="SSF144232">
    <property type="entry name" value="HIT/MYND zinc finger-like"/>
    <property type="match status" value="1"/>
</dbReference>
<dbReference type="SUPFAM" id="SSF48371">
    <property type="entry name" value="ARM repeat"/>
    <property type="match status" value="1"/>
</dbReference>
<organism evidence="6 7">
    <name type="scientific">Agrocybe pediades</name>
    <dbReference type="NCBI Taxonomy" id="84607"/>
    <lineage>
        <taxon>Eukaryota</taxon>
        <taxon>Fungi</taxon>
        <taxon>Dikarya</taxon>
        <taxon>Basidiomycota</taxon>
        <taxon>Agaricomycotina</taxon>
        <taxon>Agaricomycetes</taxon>
        <taxon>Agaricomycetidae</taxon>
        <taxon>Agaricales</taxon>
        <taxon>Agaricineae</taxon>
        <taxon>Strophariaceae</taxon>
        <taxon>Agrocybe</taxon>
    </lineage>
</organism>
<evidence type="ECO:0000259" key="5">
    <source>
        <dbReference type="PROSITE" id="PS50865"/>
    </source>
</evidence>
<evidence type="ECO:0000313" key="6">
    <source>
        <dbReference type="EMBL" id="KAF4616497.1"/>
    </source>
</evidence>
<dbReference type="EMBL" id="JAACJL010000031">
    <property type="protein sequence ID" value="KAF4616497.1"/>
    <property type="molecule type" value="Genomic_DNA"/>
</dbReference>
<proteinExistence type="predicted"/>
<reference evidence="6 7" key="1">
    <citation type="submission" date="2019-12" db="EMBL/GenBank/DDBJ databases">
        <authorList>
            <person name="Floudas D."/>
            <person name="Bentzer J."/>
            <person name="Ahren D."/>
            <person name="Johansson T."/>
            <person name="Persson P."/>
            <person name="Tunlid A."/>
        </authorList>
    </citation>
    <scope>NUCLEOTIDE SEQUENCE [LARGE SCALE GENOMIC DNA]</scope>
    <source>
        <strain evidence="6 7">CBS 102.39</strain>
    </source>
</reference>
<sequence length="705" mass="79454">MPSNNRRGRSKKEQPSGDLCLKDIDDVENWKELIDTICAYLKLPDLTTRAGVKKFHANFDAIYAQITGLLTKYDGNIKVKGAVVGIFAKLSADALLRDKLFEKGALATIIPLIQIDETRHLALRALSTFTHHGGLRIRYEIAKFTHDFIKLIRDFPDDETTIELSIGTIAHSLMAVTEGEGGPRNPQVFSTIDMVNVLNTLMEAVKRPYQQPISIIQHTIELLSVVSMHASKAFKACPSAINFLAAGLRSKDWATRCICYRGLDNIFYMEAEQDKIQPDPLRFSIAVSSPVPNHLSRLMENYGIDDCELSLTKTSTISSTMAMMTYQMDHDLYALGLKQAALITQTEFSISDGMGFSMPSETSGDEPILRAGGRWSDSLPLSAKAIRAKGKPGEADFADILDIKYFLGRWRQKEAVEIARKGLERNPEQAYFYYAQSMSGNPVQALRAAKKGLKCKELTSFIRYQLLQRAINCSAVLGVQMFQNMPQPDDQDWVEGITLLTSAFEDAKEFLDCAPPDNRYRKNVGYWYIILRILTDPDISPELNELKDDLKSLAIAFEFSEFIGLTPAKTNLRVTQETLVKHYPLGVREFGHVYSKFDKIKEVPSSYSSDAKKTRDDLATWLEDMRLEDGTMEQHLGCGTVEAVTQWRPLKYVNEQELTLLYRCSWCRNPSAALRKCAQCSKARYCDAACQKAHWKFHKKDCKGA</sequence>
<gene>
    <name evidence="6" type="ORF">D9613_008592</name>
</gene>